<evidence type="ECO:0000313" key="2">
    <source>
        <dbReference type="EMBL" id="ABM06871.1"/>
    </source>
</evidence>
<dbReference type="KEGG" id="aau:AAur_3947"/>
<accession>A1RBL1</accession>
<evidence type="ECO:0000313" key="3">
    <source>
        <dbReference type="Proteomes" id="UP000000637"/>
    </source>
</evidence>
<evidence type="ECO:0000256" key="1">
    <source>
        <dbReference type="SAM" id="Phobius"/>
    </source>
</evidence>
<dbReference type="EMBL" id="CP000474">
    <property type="protein sequence ID" value="ABM06871.1"/>
    <property type="molecule type" value="Genomic_DNA"/>
</dbReference>
<name>A1RBL1_PAEAT</name>
<keyword evidence="1" id="KW-0472">Membrane</keyword>
<dbReference type="Proteomes" id="UP000000637">
    <property type="component" value="Chromosome"/>
</dbReference>
<keyword evidence="1" id="KW-0812">Transmembrane</keyword>
<keyword evidence="3" id="KW-1185">Reference proteome</keyword>
<organism evidence="2 3">
    <name type="scientific">Paenarthrobacter aurescens (strain TC1)</name>
    <dbReference type="NCBI Taxonomy" id="290340"/>
    <lineage>
        <taxon>Bacteria</taxon>
        <taxon>Bacillati</taxon>
        <taxon>Actinomycetota</taxon>
        <taxon>Actinomycetes</taxon>
        <taxon>Micrococcales</taxon>
        <taxon>Micrococcaceae</taxon>
        <taxon>Paenarthrobacter</taxon>
    </lineage>
</organism>
<keyword evidence="1" id="KW-1133">Transmembrane helix</keyword>
<gene>
    <name evidence="2" type="ordered locus">AAur_3947</name>
</gene>
<reference evidence="2 3" key="1">
    <citation type="journal article" date="2006" name="PLoS Genet.">
        <title>Secrets of soil survival revealed by the genome sequence of Arthrobacter aurescens TC1.</title>
        <authorList>
            <person name="Mongodin E.F."/>
            <person name="Shapir N."/>
            <person name="Daugherty S.C."/>
            <person name="DeBoy R.T."/>
            <person name="Emerson J.B."/>
            <person name="Shvartzbeyn A."/>
            <person name="Radune D."/>
            <person name="Vamathevan J."/>
            <person name="Riggs F."/>
            <person name="Grinberg V."/>
            <person name="Khouri H."/>
            <person name="Wackett L.P."/>
            <person name="Nelson K.E."/>
            <person name="Sadowsky M.J."/>
        </authorList>
    </citation>
    <scope>NUCLEOTIDE SEQUENCE [LARGE SCALE GENOMIC DNA]</scope>
    <source>
        <strain evidence="2 3">TC1</strain>
    </source>
</reference>
<dbReference type="AlphaFoldDB" id="A1RBL1"/>
<protein>
    <submittedName>
        <fullName evidence="2">Uncharacterized protein</fullName>
    </submittedName>
</protein>
<proteinExistence type="predicted"/>
<sequence>MDGLPGPTLDGAVPITAIGAVGAAWMGMGTQAAMKNTMTTSGIVNSKRTGTGRFMLSYQAYQVVMPRMMAGATPKYLETPRSG</sequence>
<dbReference type="HOGENOM" id="CLU_2535324_0_0_11"/>
<feature type="transmembrane region" description="Helical" evidence="1">
    <location>
        <begin position="12"/>
        <end position="28"/>
    </location>
</feature>